<dbReference type="Pfam" id="PF18085">
    <property type="entry name" value="Mak_N_cap"/>
    <property type="match status" value="1"/>
</dbReference>
<dbReference type="Gene3D" id="3.90.1200.10">
    <property type="match status" value="1"/>
</dbReference>
<name>A0ABS3XUZ7_9ACTN</name>
<dbReference type="RefSeq" id="WP_209210930.1">
    <property type="nucleotide sequence ID" value="NZ_JAFFZM010000006.1"/>
</dbReference>
<evidence type="ECO:0000256" key="3">
    <source>
        <dbReference type="ARBA" id="ARBA00011245"/>
    </source>
</evidence>
<keyword evidence="9" id="KW-0418">Kinase</keyword>
<keyword evidence="12" id="KW-0119">Carbohydrate metabolism</keyword>
<keyword evidence="7" id="KW-0808">Transferase</keyword>
<accession>A0ABS3XUZ7</accession>
<evidence type="ECO:0000256" key="10">
    <source>
        <dbReference type="ARBA" id="ARBA00022840"/>
    </source>
</evidence>
<evidence type="ECO:0000256" key="8">
    <source>
        <dbReference type="ARBA" id="ARBA00022741"/>
    </source>
</evidence>
<comment type="caution">
    <text evidence="17">The sequence shown here is derived from an EMBL/GenBank/DDBJ whole genome shotgun (WGS) entry which is preliminary data.</text>
</comment>
<evidence type="ECO:0000256" key="1">
    <source>
        <dbReference type="ARBA" id="ARBA00004964"/>
    </source>
</evidence>
<evidence type="ECO:0000313" key="18">
    <source>
        <dbReference type="Proteomes" id="UP000721954"/>
    </source>
</evidence>
<evidence type="ECO:0000259" key="15">
    <source>
        <dbReference type="Pfam" id="PF01636"/>
    </source>
</evidence>
<dbReference type="EC" id="2.7.1.175" evidence="4"/>
<keyword evidence="8" id="KW-0547">Nucleotide-binding</keyword>
<evidence type="ECO:0000256" key="4">
    <source>
        <dbReference type="ARBA" id="ARBA00011962"/>
    </source>
</evidence>
<evidence type="ECO:0000256" key="12">
    <source>
        <dbReference type="ARBA" id="ARBA00023277"/>
    </source>
</evidence>
<comment type="subunit">
    <text evidence="3">Monomer.</text>
</comment>
<evidence type="ECO:0000256" key="2">
    <source>
        <dbReference type="ARBA" id="ARBA00006219"/>
    </source>
</evidence>
<keyword evidence="11" id="KW-0320">Glycogen biosynthesis</keyword>
<dbReference type="InterPro" id="IPR040999">
    <property type="entry name" value="Mak_N_cap"/>
</dbReference>
<dbReference type="Proteomes" id="UP000721954">
    <property type="component" value="Unassembled WGS sequence"/>
</dbReference>
<gene>
    <name evidence="17" type="ORF">JW613_12985</name>
</gene>
<evidence type="ECO:0000313" key="17">
    <source>
        <dbReference type="EMBL" id="MBO8199214.1"/>
    </source>
</evidence>
<comment type="catalytic activity">
    <reaction evidence="14">
        <text>D-maltose + ATP = alpha-maltose 1-phosphate + ADP + H(+)</text>
        <dbReference type="Rhea" id="RHEA:31915"/>
        <dbReference type="ChEBI" id="CHEBI:15378"/>
        <dbReference type="ChEBI" id="CHEBI:17306"/>
        <dbReference type="ChEBI" id="CHEBI:30616"/>
        <dbReference type="ChEBI" id="CHEBI:63576"/>
        <dbReference type="ChEBI" id="CHEBI:456216"/>
        <dbReference type="EC" id="2.7.1.175"/>
    </reaction>
</comment>
<organism evidence="17 18">
    <name type="scientific">Streptomyces smyrnaeus</name>
    <dbReference type="NCBI Taxonomy" id="1387713"/>
    <lineage>
        <taxon>Bacteria</taxon>
        <taxon>Bacillati</taxon>
        <taxon>Actinomycetota</taxon>
        <taxon>Actinomycetes</taxon>
        <taxon>Kitasatosporales</taxon>
        <taxon>Streptomycetaceae</taxon>
        <taxon>Streptomyces</taxon>
    </lineage>
</organism>
<protein>
    <recommendedName>
        <fullName evidence="5">Maltokinase</fullName>
        <ecNumber evidence="4">2.7.1.175</ecNumber>
    </recommendedName>
    <alternativeName>
        <fullName evidence="13">Maltose-1-phosphate synthase</fullName>
    </alternativeName>
</protein>
<keyword evidence="6" id="KW-0321">Glycogen metabolism</keyword>
<comment type="similarity">
    <text evidence="2">Belongs to the aminoglycoside phosphotransferase family.</text>
</comment>
<evidence type="ECO:0000256" key="5">
    <source>
        <dbReference type="ARBA" id="ARBA00013882"/>
    </source>
</evidence>
<evidence type="ECO:0000256" key="14">
    <source>
        <dbReference type="ARBA" id="ARBA00049067"/>
    </source>
</evidence>
<dbReference type="EMBL" id="JAFFZM010000006">
    <property type="protein sequence ID" value="MBO8199214.1"/>
    <property type="molecule type" value="Genomic_DNA"/>
</dbReference>
<dbReference type="SUPFAM" id="SSF56112">
    <property type="entry name" value="Protein kinase-like (PK-like)"/>
    <property type="match status" value="1"/>
</dbReference>
<evidence type="ECO:0000256" key="11">
    <source>
        <dbReference type="ARBA" id="ARBA00023056"/>
    </source>
</evidence>
<evidence type="ECO:0000256" key="13">
    <source>
        <dbReference type="ARBA" id="ARBA00031251"/>
    </source>
</evidence>
<dbReference type="GeneID" id="96259529"/>
<feature type="domain" description="Maltokinase N-terminal cap" evidence="16">
    <location>
        <begin position="19"/>
        <end position="111"/>
    </location>
</feature>
<evidence type="ECO:0000256" key="7">
    <source>
        <dbReference type="ARBA" id="ARBA00022679"/>
    </source>
</evidence>
<sequence>MLDGSSSLIRSLGPQLKEWLPHQRWFAGKGRPLTDVSLVAATEVLPYGTGGGGAPGLLHLLVRARPHESGGCYQLLLGVREALPPELAPALIGRPSAGPLRGTAVYEALRDPRLTGLLLERLRTPGTLGPLRFRRERDATLPARSSPRLLDAEQSNSSVVYGNAAILKVFRRVEPGVNPELELTLALSRHGCSHVPPPLAWFAAGVDGGEPGDGSRTLGILQPYLAGTRDGWQLALRALAKGTDFTPAARALGRTTARVHTGLAEALPTCTLSRTDVERTAQSMAGRLEAASAAVPALRPYRTALLDVFRALTVLGSRRRALPAQRVHGDLHLGQALGPDGDRVPDGWTLIDFEGEPARPLAERRAPQPVERDIAGMLRSFDYAACQAPAAGPHSASSREWAAANRAAYCAGYAEACGRDPREDAVLLRAYETDKAVYEVLYEARNRPSWLEIPLSAIRRLAAPPHASPCSPPSA</sequence>
<evidence type="ECO:0000259" key="16">
    <source>
        <dbReference type="Pfam" id="PF18085"/>
    </source>
</evidence>
<keyword evidence="18" id="KW-1185">Reference proteome</keyword>
<dbReference type="Pfam" id="PF01636">
    <property type="entry name" value="APH"/>
    <property type="match status" value="1"/>
</dbReference>
<dbReference type="InterPro" id="IPR011009">
    <property type="entry name" value="Kinase-like_dom_sf"/>
</dbReference>
<keyword evidence="10" id="KW-0067">ATP-binding</keyword>
<dbReference type="InterPro" id="IPR002575">
    <property type="entry name" value="Aminoglycoside_PTrfase"/>
</dbReference>
<feature type="domain" description="Aminoglycoside phosphotransferase" evidence="15">
    <location>
        <begin position="152"/>
        <end position="353"/>
    </location>
</feature>
<evidence type="ECO:0000256" key="9">
    <source>
        <dbReference type="ARBA" id="ARBA00022777"/>
    </source>
</evidence>
<comment type="pathway">
    <text evidence="1">Glycan biosynthesis; glycogen biosynthesis.</text>
</comment>
<evidence type="ECO:0000256" key="6">
    <source>
        <dbReference type="ARBA" id="ARBA00022600"/>
    </source>
</evidence>
<proteinExistence type="inferred from homology"/>
<reference evidence="17 18" key="1">
    <citation type="submission" date="2021-02" db="EMBL/GenBank/DDBJ databases">
        <title>Streptomyces spirodelae sp. nov., isolated from duckweed.</title>
        <authorList>
            <person name="Saimee Y."/>
            <person name="Duangmal K."/>
        </authorList>
    </citation>
    <scope>NUCLEOTIDE SEQUENCE [LARGE SCALE GENOMIC DNA]</scope>
    <source>
        <strain evidence="17 18">DSM 42105</strain>
    </source>
</reference>